<feature type="domain" description="Calcineurin-like phosphoesterase" evidence="2">
    <location>
        <begin position="172"/>
        <end position="393"/>
    </location>
</feature>
<gene>
    <name evidence="3" type="ORF">TWF970_004045</name>
</gene>
<dbReference type="PANTHER" id="PTHR12905">
    <property type="entry name" value="METALLOPHOSPHOESTERASE"/>
    <property type="match status" value="1"/>
</dbReference>
<dbReference type="AlphaFoldDB" id="A0A7C8R8J8"/>
<protein>
    <recommendedName>
        <fullName evidence="2">Calcineurin-like phosphoesterase domain-containing protein</fullName>
    </recommendedName>
</protein>
<dbReference type="Gene3D" id="3.60.21.10">
    <property type="match status" value="1"/>
</dbReference>
<comment type="caution">
    <text evidence="3">The sequence shown here is derived from an EMBL/GenBank/DDBJ whole genome shotgun (WGS) entry which is preliminary data.</text>
</comment>
<dbReference type="InterPro" id="IPR004843">
    <property type="entry name" value="Calcineurin-like_PHP"/>
</dbReference>
<dbReference type="Pfam" id="PF00149">
    <property type="entry name" value="Metallophos"/>
    <property type="match status" value="1"/>
</dbReference>
<feature type="compositionally biased region" description="Low complexity" evidence="1">
    <location>
        <begin position="26"/>
        <end position="37"/>
    </location>
</feature>
<evidence type="ECO:0000259" key="2">
    <source>
        <dbReference type="Pfam" id="PF00149"/>
    </source>
</evidence>
<feature type="compositionally biased region" description="Polar residues" evidence="1">
    <location>
        <begin position="38"/>
        <end position="50"/>
    </location>
</feature>
<evidence type="ECO:0000313" key="3">
    <source>
        <dbReference type="EMBL" id="KAF3279490.1"/>
    </source>
</evidence>
<accession>A0A7C8R8J8</accession>
<dbReference type="EMBL" id="JAABOJ010000021">
    <property type="protein sequence ID" value="KAF3279490.1"/>
    <property type="molecule type" value="Genomic_DNA"/>
</dbReference>
<feature type="region of interest" description="Disordered" evidence="1">
    <location>
        <begin position="131"/>
        <end position="150"/>
    </location>
</feature>
<proteinExistence type="predicted"/>
<dbReference type="GO" id="GO:0016787">
    <property type="term" value="F:hydrolase activity"/>
    <property type="evidence" value="ECO:0007669"/>
    <property type="project" value="InterPro"/>
</dbReference>
<feature type="region of interest" description="Disordered" evidence="1">
    <location>
        <begin position="26"/>
        <end position="53"/>
    </location>
</feature>
<sequence>MPATRKSRKTSSRVDILAKDLRNLSTTDTTTTTTTTTSSIETAKTENSTPDLKPSETRIIATRAAVKTGKQVLVETTNTENLPTRRRRRCKKTDSTKNDIKSKAVVSKPTDTNDLPDSRKSQILASIEVKGPDDSIKPPMNPKIIPDTSSKAQIIPPSTLVTEKTPTTVRTSFLLVSDTHDVQPQSPERKEVLFRYPFPKTDVFIHAGDMTQDSNLFTLKAAISWIELIPAELKILIAGNHDTTLDVVRDHVDDSSDSDDGENKLNTKQVECREYLTSKEIKAKGIFYLENEVETFKLKNGAMLTVFGSPYTPRGPRPHHNGAFRYNSDIDFWEKLEGVDGLKAGKLDVAVIHGPAYEILDSTWKGKNVGCKYLRSFLEKVKPLMSVCGHIHEAAGVKTLEWDSKEAKDVETQRADKDGAVFTDAREVAKSVARGKSTVFVNASLVGAGSSSYAEAARCPYVVELDLPLAAV</sequence>
<dbReference type="OrthoDB" id="630188at2759"/>
<evidence type="ECO:0000313" key="4">
    <source>
        <dbReference type="Proteomes" id="UP000474640"/>
    </source>
</evidence>
<organism evidence="3 4">
    <name type="scientific">Orbilia oligospora</name>
    <name type="common">Nematode-trapping fungus</name>
    <name type="synonym">Arthrobotrys oligospora</name>
    <dbReference type="NCBI Taxonomy" id="2813651"/>
    <lineage>
        <taxon>Eukaryota</taxon>
        <taxon>Fungi</taxon>
        <taxon>Dikarya</taxon>
        <taxon>Ascomycota</taxon>
        <taxon>Pezizomycotina</taxon>
        <taxon>Orbiliomycetes</taxon>
        <taxon>Orbiliales</taxon>
        <taxon>Orbiliaceae</taxon>
        <taxon>Orbilia</taxon>
    </lineage>
</organism>
<dbReference type="Proteomes" id="UP000474640">
    <property type="component" value="Unassembled WGS sequence"/>
</dbReference>
<name>A0A7C8R8J8_ORBOL</name>
<dbReference type="InterPro" id="IPR051693">
    <property type="entry name" value="UPF0046_metallophosphoest"/>
</dbReference>
<dbReference type="PANTHER" id="PTHR12905:SF0">
    <property type="entry name" value="CALCINEURIN-LIKE PHOSPHOESTERASE DOMAIN-CONTAINING PROTEIN"/>
    <property type="match status" value="1"/>
</dbReference>
<evidence type="ECO:0000256" key="1">
    <source>
        <dbReference type="SAM" id="MobiDB-lite"/>
    </source>
</evidence>
<reference evidence="3 4" key="1">
    <citation type="submission" date="2020-01" db="EMBL/GenBank/DDBJ databases">
        <authorList>
            <person name="Palmer J.M."/>
        </authorList>
    </citation>
    <scope>NUCLEOTIDE SEQUENCE [LARGE SCALE GENOMIC DNA]</scope>
    <source>
        <strain evidence="3 4">TWF970</strain>
    </source>
</reference>
<dbReference type="SUPFAM" id="SSF56300">
    <property type="entry name" value="Metallo-dependent phosphatases"/>
    <property type="match status" value="1"/>
</dbReference>
<dbReference type="InterPro" id="IPR029052">
    <property type="entry name" value="Metallo-depent_PP-like"/>
</dbReference>